<dbReference type="OrthoDB" id="1022767at2"/>
<dbReference type="GO" id="GO:0005524">
    <property type="term" value="F:ATP binding"/>
    <property type="evidence" value="ECO:0007669"/>
    <property type="project" value="InterPro"/>
</dbReference>
<reference evidence="3 4" key="1">
    <citation type="submission" date="2018-06" db="EMBL/GenBank/DDBJ databases">
        <title>Genomic Encyclopedia of Type Strains, Phase III (KMG-III): the genomes of soil and plant-associated and newly described type strains.</title>
        <authorList>
            <person name="Whitman W."/>
        </authorList>
    </citation>
    <scope>NUCLEOTIDE SEQUENCE [LARGE SCALE GENOMIC DNA]</scope>
    <source>
        <strain evidence="3 4">CGMCC 4.7090</strain>
    </source>
</reference>
<dbReference type="PROSITE" id="PS50011">
    <property type="entry name" value="PROTEIN_KINASE_DOM"/>
    <property type="match status" value="1"/>
</dbReference>
<comment type="caution">
    <text evidence="3">The sequence shown here is derived from an EMBL/GenBank/DDBJ whole genome shotgun (WGS) entry which is preliminary data.</text>
</comment>
<sequence length="463" mass="49417">MSARARVRAVHTSSGRNLPGPGALLGFRFRPGGLGTYQHVLETVDGQVAPPLIIGFPVRGGRAGEHLRTLHRALANHPGLFPAAALWHGIVDLGDGSSCHALLAPDPAADGYLTLHETLLDGEPARTRFELAYSLAGAVRDLETVGAVHGGLDSATLLVRMAGRQVRIAEVESATLVREDAPLAVGAATGYLAPELYDDLGEHAEPATGAADRWSLAVAAHVLLTGFHPYHFLPDLSPATIAAYVASQTWPRHQRAALPGLTFEHASAMQTLPDAVLNLFVRSFQDGWQDPGARPSATEWHTTLGAWIGDPVIDELLADRDCVLAGESVTVSWRTRFAHRVLVDGVAADPVGSIEVSVDRPRRVVVRAIGPCGTVEAVTSRIEVVRIPPLRLARIRVPLVLDPGNAQDGDDQLLTPVPPPMRFTAPPAMPNRQPPPPRPVVPSPPRPSAPAFPRMTRTRKAPP</sequence>
<keyword evidence="4" id="KW-1185">Reference proteome</keyword>
<feature type="domain" description="Protein kinase" evidence="2">
    <location>
        <begin position="26"/>
        <end position="304"/>
    </location>
</feature>
<dbReference type="SUPFAM" id="SSF56112">
    <property type="entry name" value="Protein kinase-like (PK-like)"/>
    <property type="match status" value="1"/>
</dbReference>
<dbReference type="EMBL" id="QLMJ01000002">
    <property type="protein sequence ID" value="RAK42474.1"/>
    <property type="molecule type" value="Genomic_DNA"/>
</dbReference>
<organism evidence="3 4">
    <name type="scientific">Actinoplanes lutulentus</name>
    <dbReference type="NCBI Taxonomy" id="1287878"/>
    <lineage>
        <taxon>Bacteria</taxon>
        <taxon>Bacillati</taxon>
        <taxon>Actinomycetota</taxon>
        <taxon>Actinomycetes</taxon>
        <taxon>Micromonosporales</taxon>
        <taxon>Micromonosporaceae</taxon>
        <taxon>Actinoplanes</taxon>
    </lineage>
</organism>
<dbReference type="Proteomes" id="UP000249341">
    <property type="component" value="Unassembled WGS sequence"/>
</dbReference>
<dbReference type="Gene3D" id="1.10.510.10">
    <property type="entry name" value="Transferase(Phosphotransferase) domain 1"/>
    <property type="match status" value="1"/>
</dbReference>
<dbReference type="GO" id="GO:0004672">
    <property type="term" value="F:protein kinase activity"/>
    <property type="evidence" value="ECO:0007669"/>
    <property type="project" value="InterPro"/>
</dbReference>
<dbReference type="InterPro" id="IPR000719">
    <property type="entry name" value="Prot_kinase_dom"/>
</dbReference>
<gene>
    <name evidence="3" type="ORF">B0I29_102299</name>
</gene>
<protein>
    <recommendedName>
        <fullName evidence="2">Protein kinase domain-containing protein</fullName>
    </recommendedName>
</protein>
<feature type="region of interest" description="Disordered" evidence="1">
    <location>
        <begin position="404"/>
        <end position="463"/>
    </location>
</feature>
<evidence type="ECO:0000256" key="1">
    <source>
        <dbReference type="SAM" id="MobiDB-lite"/>
    </source>
</evidence>
<dbReference type="RefSeq" id="WP_146616720.1">
    <property type="nucleotide sequence ID" value="NZ_JACHWI010000003.1"/>
</dbReference>
<dbReference type="InterPro" id="IPR011009">
    <property type="entry name" value="Kinase-like_dom_sf"/>
</dbReference>
<evidence type="ECO:0000313" key="3">
    <source>
        <dbReference type="EMBL" id="RAK42474.1"/>
    </source>
</evidence>
<proteinExistence type="predicted"/>
<evidence type="ECO:0000313" key="4">
    <source>
        <dbReference type="Proteomes" id="UP000249341"/>
    </source>
</evidence>
<name>A0A327ZMY3_9ACTN</name>
<dbReference type="AlphaFoldDB" id="A0A327ZMY3"/>
<feature type="compositionally biased region" description="Pro residues" evidence="1">
    <location>
        <begin position="416"/>
        <end position="450"/>
    </location>
</feature>
<evidence type="ECO:0000259" key="2">
    <source>
        <dbReference type="PROSITE" id="PS50011"/>
    </source>
</evidence>
<accession>A0A327ZMY3</accession>